<protein>
    <submittedName>
        <fullName evidence="2">Uncharacterized protein</fullName>
    </submittedName>
</protein>
<proteinExistence type="predicted"/>
<sequence length="222" mass="24635">MPTSKSHPVPAFYNADEPLLLSMLSSQTEICYQPKTPVCVSAMEEIVILQLPIAVLLMTNTRSTTKMVRMSTPGMSSRATTPREVVPATKLSEKRAEKSVTIIESHRERSDSPSSMESSLLSLDGEEESDRKRIPKPSGEVGWLGRGGYNLEDQLGWGKDGCKKLKQFVKKAMGKYLDPTKWRSLQDRKALETISKMVSSSDNVIVMPTHLDKLGHSSISRP</sequence>
<reference evidence="3" key="2">
    <citation type="submission" date="2015-01" db="EMBL/GenBank/DDBJ databases">
        <title>Evolutionary Origins and Diversification of the Mycorrhizal Mutualists.</title>
        <authorList>
            <consortium name="DOE Joint Genome Institute"/>
            <consortium name="Mycorrhizal Genomics Consortium"/>
            <person name="Kohler A."/>
            <person name="Kuo A."/>
            <person name="Nagy L.G."/>
            <person name="Floudas D."/>
            <person name="Copeland A."/>
            <person name="Barry K.W."/>
            <person name="Cichocki N."/>
            <person name="Veneault-Fourrey C."/>
            <person name="LaButti K."/>
            <person name="Lindquist E.A."/>
            <person name="Lipzen A."/>
            <person name="Lundell T."/>
            <person name="Morin E."/>
            <person name="Murat C."/>
            <person name="Riley R."/>
            <person name="Ohm R."/>
            <person name="Sun H."/>
            <person name="Tunlid A."/>
            <person name="Henrissat B."/>
            <person name="Grigoriev I.V."/>
            <person name="Hibbett D.S."/>
            <person name="Martin F."/>
        </authorList>
    </citation>
    <scope>NUCLEOTIDE SEQUENCE [LARGE SCALE GENOMIC DNA]</scope>
    <source>
        <strain evidence="3">Foug A</strain>
    </source>
</reference>
<dbReference type="InParanoid" id="A0A0C3ECH1"/>
<organism evidence="2 3">
    <name type="scientific">Scleroderma citrinum Foug A</name>
    <dbReference type="NCBI Taxonomy" id="1036808"/>
    <lineage>
        <taxon>Eukaryota</taxon>
        <taxon>Fungi</taxon>
        <taxon>Dikarya</taxon>
        <taxon>Basidiomycota</taxon>
        <taxon>Agaricomycotina</taxon>
        <taxon>Agaricomycetes</taxon>
        <taxon>Agaricomycetidae</taxon>
        <taxon>Boletales</taxon>
        <taxon>Sclerodermatineae</taxon>
        <taxon>Sclerodermataceae</taxon>
        <taxon>Scleroderma</taxon>
    </lineage>
</organism>
<evidence type="ECO:0000256" key="1">
    <source>
        <dbReference type="SAM" id="MobiDB-lite"/>
    </source>
</evidence>
<evidence type="ECO:0000313" key="2">
    <source>
        <dbReference type="EMBL" id="KIM66044.1"/>
    </source>
</evidence>
<feature type="compositionally biased region" description="Basic and acidic residues" evidence="1">
    <location>
        <begin position="96"/>
        <end position="111"/>
    </location>
</feature>
<evidence type="ECO:0000313" key="3">
    <source>
        <dbReference type="Proteomes" id="UP000053989"/>
    </source>
</evidence>
<dbReference type="HOGENOM" id="CLU_065614_1_1_1"/>
<dbReference type="EMBL" id="KN822019">
    <property type="protein sequence ID" value="KIM66044.1"/>
    <property type="molecule type" value="Genomic_DNA"/>
</dbReference>
<feature type="region of interest" description="Disordered" evidence="1">
    <location>
        <begin position="67"/>
        <end position="86"/>
    </location>
</feature>
<keyword evidence="3" id="KW-1185">Reference proteome</keyword>
<dbReference type="OrthoDB" id="2654320at2759"/>
<reference evidence="2 3" key="1">
    <citation type="submission" date="2014-04" db="EMBL/GenBank/DDBJ databases">
        <authorList>
            <consortium name="DOE Joint Genome Institute"/>
            <person name="Kuo A."/>
            <person name="Kohler A."/>
            <person name="Nagy L.G."/>
            <person name="Floudas D."/>
            <person name="Copeland A."/>
            <person name="Barry K.W."/>
            <person name="Cichocki N."/>
            <person name="Veneault-Fourrey C."/>
            <person name="LaButti K."/>
            <person name="Lindquist E.A."/>
            <person name="Lipzen A."/>
            <person name="Lundell T."/>
            <person name="Morin E."/>
            <person name="Murat C."/>
            <person name="Sun H."/>
            <person name="Tunlid A."/>
            <person name="Henrissat B."/>
            <person name="Grigoriev I.V."/>
            <person name="Hibbett D.S."/>
            <person name="Martin F."/>
            <person name="Nordberg H.P."/>
            <person name="Cantor M.N."/>
            <person name="Hua S.X."/>
        </authorList>
    </citation>
    <scope>NUCLEOTIDE SEQUENCE [LARGE SCALE GENOMIC DNA]</scope>
    <source>
        <strain evidence="2 3">Foug A</strain>
    </source>
</reference>
<dbReference type="AlphaFoldDB" id="A0A0C3ECH1"/>
<feature type="compositionally biased region" description="Low complexity" evidence="1">
    <location>
        <begin position="112"/>
        <end position="123"/>
    </location>
</feature>
<dbReference type="STRING" id="1036808.A0A0C3ECH1"/>
<accession>A0A0C3ECH1</accession>
<name>A0A0C3ECH1_9AGAM</name>
<gene>
    <name evidence="2" type="ORF">SCLCIDRAFT_111541</name>
</gene>
<dbReference type="Proteomes" id="UP000053989">
    <property type="component" value="Unassembled WGS sequence"/>
</dbReference>
<feature type="region of interest" description="Disordered" evidence="1">
    <location>
        <begin position="96"/>
        <end position="139"/>
    </location>
</feature>